<dbReference type="Gene3D" id="3.40.1190.10">
    <property type="entry name" value="Mur-like, catalytic domain"/>
    <property type="match status" value="1"/>
</dbReference>
<dbReference type="RefSeq" id="WP_207680698.1">
    <property type="nucleotide sequence ID" value="NZ_CP061800.1"/>
</dbReference>
<dbReference type="Pfam" id="PF02875">
    <property type="entry name" value="Mur_ligase_C"/>
    <property type="match status" value="1"/>
</dbReference>
<evidence type="ECO:0000313" key="15">
    <source>
        <dbReference type="Proteomes" id="UP000663722"/>
    </source>
</evidence>
<comment type="catalytic activity">
    <reaction evidence="9 10">
        <text>UDP-N-acetyl-alpha-D-muramoyl-L-alanine + D-glutamate + ATP = UDP-N-acetyl-alpha-D-muramoyl-L-alanyl-D-glutamate + ADP + phosphate + H(+)</text>
        <dbReference type="Rhea" id="RHEA:16429"/>
        <dbReference type="ChEBI" id="CHEBI:15378"/>
        <dbReference type="ChEBI" id="CHEBI:29986"/>
        <dbReference type="ChEBI" id="CHEBI:30616"/>
        <dbReference type="ChEBI" id="CHEBI:43474"/>
        <dbReference type="ChEBI" id="CHEBI:83898"/>
        <dbReference type="ChEBI" id="CHEBI:83900"/>
        <dbReference type="ChEBI" id="CHEBI:456216"/>
        <dbReference type="EC" id="6.3.2.9"/>
    </reaction>
</comment>
<evidence type="ECO:0000256" key="8">
    <source>
        <dbReference type="ARBA" id="ARBA00023306"/>
    </source>
</evidence>
<feature type="signal peptide" evidence="11">
    <location>
        <begin position="1"/>
        <end position="21"/>
    </location>
</feature>
<reference evidence="14" key="1">
    <citation type="journal article" date="2021" name="Microb. Physiol.">
        <title>Proteogenomic Insights into the Physiology of Marine, Sulfate-Reducing, Filamentous Desulfonema limicola and Desulfonema magnum.</title>
        <authorList>
            <person name="Schnaars V."/>
            <person name="Wohlbrand L."/>
            <person name="Scheve S."/>
            <person name="Hinrichs C."/>
            <person name="Reinhardt R."/>
            <person name="Rabus R."/>
        </authorList>
    </citation>
    <scope>NUCLEOTIDE SEQUENCE</scope>
    <source>
        <strain evidence="14">4be13</strain>
    </source>
</reference>
<evidence type="ECO:0000313" key="14">
    <source>
        <dbReference type="EMBL" id="QTA84060.1"/>
    </source>
</evidence>
<dbReference type="GO" id="GO:0071555">
    <property type="term" value="P:cell wall organization"/>
    <property type="evidence" value="ECO:0007669"/>
    <property type="project" value="UniProtKB-KW"/>
</dbReference>
<keyword evidence="6 9" id="KW-0547">Nucleotide-binding</keyword>
<dbReference type="Pfam" id="PF08245">
    <property type="entry name" value="Mur_ligase_M"/>
    <property type="match status" value="1"/>
</dbReference>
<accession>A0A975GK22</accession>
<evidence type="ECO:0000256" key="1">
    <source>
        <dbReference type="ARBA" id="ARBA00004496"/>
    </source>
</evidence>
<feature type="domain" description="Mur ligase C-terminal" evidence="12">
    <location>
        <begin position="310"/>
        <end position="422"/>
    </location>
</feature>
<keyword evidence="9 10" id="KW-0961">Cell wall biogenesis/degradation</keyword>
<dbReference type="GO" id="GO:0008360">
    <property type="term" value="P:regulation of cell shape"/>
    <property type="evidence" value="ECO:0007669"/>
    <property type="project" value="UniProtKB-KW"/>
</dbReference>
<dbReference type="SUPFAM" id="SSF53244">
    <property type="entry name" value="MurD-like peptide ligases, peptide-binding domain"/>
    <property type="match status" value="1"/>
</dbReference>
<evidence type="ECO:0000256" key="5">
    <source>
        <dbReference type="ARBA" id="ARBA00022618"/>
    </source>
</evidence>
<organism evidence="14 15">
    <name type="scientific">Desulfonema magnum</name>
    <dbReference type="NCBI Taxonomy" id="45655"/>
    <lineage>
        <taxon>Bacteria</taxon>
        <taxon>Pseudomonadati</taxon>
        <taxon>Thermodesulfobacteriota</taxon>
        <taxon>Desulfobacteria</taxon>
        <taxon>Desulfobacterales</taxon>
        <taxon>Desulfococcaceae</taxon>
        <taxon>Desulfonema</taxon>
    </lineage>
</organism>
<dbReference type="GO" id="GO:0004326">
    <property type="term" value="F:tetrahydrofolylpolyglutamate synthase activity"/>
    <property type="evidence" value="ECO:0007669"/>
    <property type="project" value="InterPro"/>
</dbReference>
<dbReference type="SUPFAM" id="SSF51984">
    <property type="entry name" value="MurCD N-terminal domain"/>
    <property type="match status" value="1"/>
</dbReference>
<sequence>MKITNKNILVVGLGMSGAAVACFLKNRGAFVTVTDMATENHLSSYMPVMREMGIPMELGQHGKETFEHADVIVVSPGVPHTIPPIKAAQKKGIPVIGEIELASRFIREPIVAITGTNGKTTTTTLLGKMLEASGLNVFVGGNIGNPLISYADGNKKADIVVAEISSFQLDTIDTFRPKASVLLNITEDHLDRYPDFKAYAMSKGRIFENQQKDDFAILNSSDPLISSVTQNIKSRKLETGNWKLETGNLKSETGGKFQISNFKFQISNFKFQISDHNMENISAACLAAMAVGGTEAGIQSALNEFKGLPHRIEYVATINDVRYFDDSKATNTDAVVKAVECFNEPVILIMGGRNKGSNFHLMREQVRGHAKHLIVMGEAKEDIKSALGDVTFTTTASSVEDAVSQAYQAANPGDVVLLSPACSSFDMYKSYAERGEFFCQAVREVAKGRGARGEE</sequence>
<comment type="similarity">
    <text evidence="9">Belongs to the MurCDEF family.</text>
</comment>
<name>A0A975GK22_9BACT</name>
<comment type="pathway">
    <text evidence="2 9 10">Cell wall biogenesis; peptidoglycan biosynthesis.</text>
</comment>
<dbReference type="Pfam" id="PF21799">
    <property type="entry name" value="MurD-like_N"/>
    <property type="match status" value="1"/>
</dbReference>
<dbReference type="HAMAP" id="MF_00639">
    <property type="entry name" value="MurD"/>
    <property type="match status" value="1"/>
</dbReference>
<evidence type="ECO:0000256" key="7">
    <source>
        <dbReference type="ARBA" id="ARBA00022840"/>
    </source>
</evidence>
<feature type="domain" description="Mur ligase central" evidence="13">
    <location>
        <begin position="113"/>
        <end position="288"/>
    </location>
</feature>
<keyword evidence="5 9" id="KW-0132">Cell division</keyword>
<dbReference type="GO" id="GO:0051301">
    <property type="term" value="P:cell division"/>
    <property type="evidence" value="ECO:0007669"/>
    <property type="project" value="UniProtKB-KW"/>
</dbReference>
<evidence type="ECO:0000256" key="9">
    <source>
        <dbReference type="HAMAP-Rule" id="MF_00639"/>
    </source>
</evidence>
<dbReference type="InterPro" id="IPR005762">
    <property type="entry name" value="MurD"/>
</dbReference>
<evidence type="ECO:0000256" key="3">
    <source>
        <dbReference type="ARBA" id="ARBA00022490"/>
    </source>
</evidence>
<dbReference type="NCBIfam" id="TIGR01087">
    <property type="entry name" value="murD"/>
    <property type="match status" value="1"/>
</dbReference>
<comment type="function">
    <text evidence="9 10">Cell wall formation. Catalyzes the addition of glutamate to the nucleotide precursor UDP-N-acetylmuramoyl-L-alanine (UMA).</text>
</comment>
<dbReference type="Proteomes" id="UP000663722">
    <property type="component" value="Chromosome"/>
</dbReference>
<dbReference type="Gene3D" id="3.40.50.720">
    <property type="entry name" value="NAD(P)-binding Rossmann-like Domain"/>
    <property type="match status" value="1"/>
</dbReference>
<dbReference type="PANTHER" id="PTHR43692:SF1">
    <property type="entry name" value="UDP-N-ACETYLMURAMOYLALANINE--D-GLUTAMATE LIGASE"/>
    <property type="match status" value="1"/>
</dbReference>
<dbReference type="InterPro" id="IPR004101">
    <property type="entry name" value="Mur_ligase_C"/>
</dbReference>
<dbReference type="Gene3D" id="3.90.190.20">
    <property type="entry name" value="Mur ligase, C-terminal domain"/>
    <property type="match status" value="1"/>
</dbReference>
<dbReference type="EC" id="6.3.2.9" evidence="9 10"/>
<evidence type="ECO:0000256" key="2">
    <source>
        <dbReference type="ARBA" id="ARBA00004752"/>
    </source>
</evidence>
<protein>
    <recommendedName>
        <fullName evidence="9 10">UDP-N-acetylmuramoylalanine--D-glutamate ligase</fullName>
        <ecNumber evidence="9 10">6.3.2.9</ecNumber>
    </recommendedName>
    <alternativeName>
        <fullName evidence="9">D-glutamic acid-adding enzyme</fullName>
    </alternativeName>
    <alternativeName>
        <fullName evidence="9">UDP-N-acetylmuramoyl-L-alanyl-D-glutamate synthetase</fullName>
    </alternativeName>
</protein>
<dbReference type="GO" id="GO:0005524">
    <property type="term" value="F:ATP binding"/>
    <property type="evidence" value="ECO:0007669"/>
    <property type="project" value="UniProtKB-UniRule"/>
</dbReference>
<dbReference type="AlphaFoldDB" id="A0A975GK22"/>
<dbReference type="GO" id="GO:0008764">
    <property type="term" value="F:UDP-N-acetylmuramoylalanine-D-glutamate ligase activity"/>
    <property type="evidence" value="ECO:0007669"/>
    <property type="project" value="UniProtKB-UniRule"/>
</dbReference>
<dbReference type="SUPFAM" id="SSF53623">
    <property type="entry name" value="MurD-like peptide ligases, catalytic domain"/>
    <property type="match status" value="1"/>
</dbReference>
<feature type="chain" id="PRO_5037173787" description="UDP-N-acetylmuramoylalanine--D-glutamate ligase" evidence="11">
    <location>
        <begin position="22"/>
        <end position="455"/>
    </location>
</feature>
<proteinExistence type="inferred from homology"/>
<dbReference type="InterPro" id="IPR018109">
    <property type="entry name" value="Folylpolyglutamate_synth_CS"/>
</dbReference>
<evidence type="ECO:0000259" key="13">
    <source>
        <dbReference type="Pfam" id="PF08245"/>
    </source>
</evidence>
<gene>
    <name evidence="9 14" type="primary">murD</name>
    <name evidence="14" type="ORF">dnm_000520</name>
</gene>
<dbReference type="InterPro" id="IPR036615">
    <property type="entry name" value="Mur_ligase_C_dom_sf"/>
</dbReference>
<evidence type="ECO:0000256" key="10">
    <source>
        <dbReference type="RuleBase" id="RU003664"/>
    </source>
</evidence>
<evidence type="ECO:0000259" key="12">
    <source>
        <dbReference type="Pfam" id="PF02875"/>
    </source>
</evidence>
<dbReference type="PROSITE" id="PS51257">
    <property type="entry name" value="PROKAR_LIPOPROTEIN"/>
    <property type="match status" value="1"/>
</dbReference>
<keyword evidence="15" id="KW-1185">Reference proteome</keyword>
<keyword evidence="7 9" id="KW-0067">ATP-binding</keyword>
<keyword evidence="11" id="KW-0732">Signal</keyword>
<dbReference type="PANTHER" id="PTHR43692">
    <property type="entry name" value="UDP-N-ACETYLMURAMOYLALANINE--D-GLUTAMATE LIGASE"/>
    <property type="match status" value="1"/>
</dbReference>
<dbReference type="EMBL" id="CP061800">
    <property type="protein sequence ID" value="QTA84060.1"/>
    <property type="molecule type" value="Genomic_DNA"/>
</dbReference>
<dbReference type="GO" id="GO:0009252">
    <property type="term" value="P:peptidoglycan biosynthetic process"/>
    <property type="evidence" value="ECO:0007669"/>
    <property type="project" value="UniProtKB-UniRule"/>
</dbReference>
<keyword evidence="9 10" id="KW-0573">Peptidoglycan synthesis</keyword>
<keyword evidence="8 9" id="KW-0131">Cell cycle</keyword>
<keyword evidence="9 10" id="KW-0133">Cell shape</keyword>
<dbReference type="PROSITE" id="PS01011">
    <property type="entry name" value="FOLYLPOLYGLU_SYNT_1"/>
    <property type="match status" value="1"/>
</dbReference>
<dbReference type="GO" id="GO:0005737">
    <property type="term" value="C:cytoplasm"/>
    <property type="evidence" value="ECO:0007669"/>
    <property type="project" value="UniProtKB-SubCell"/>
</dbReference>
<keyword evidence="3 9" id="KW-0963">Cytoplasm</keyword>
<dbReference type="InterPro" id="IPR036565">
    <property type="entry name" value="Mur-like_cat_sf"/>
</dbReference>
<comment type="subcellular location">
    <subcellularLocation>
        <location evidence="1 9 10">Cytoplasm</location>
    </subcellularLocation>
</comment>
<dbReference type="InterPro" id="IPR013221">
    <property type="entry name" value="Mur_ligase_cen"/>
</dbReference>
<feature type="binding site" evidence="9">
    <location>
        <begin position="115"/>
        <end position="121"/>
    </location>
    <ligand>
        <name>ATP</name>
        <dbReference type="ChEBI" id="CHEBI:30616"/>
    </ligand>
</feature>
<keyword evidence="4 9" id="KW-0436">Ligase</keyword>
<evidence type="ECO:0000256" key="11">
    <source>
        <dbReference type="SAM" id="SignalP"/>
    </source>
</evidence>
<dbReference type="KEGG" id="dmm:dnm_000520"/>
<evidence type="ECO:0000256" key="4">
    <source>
        <dbReference type="ARBA" id="ARBA00022598"/>
    </source>
</evidence>
<evidence type="ECO:0000256" key="6">
    <source>
        <dbReference type="ARBA" id="ARBA00022741"/>
    </source>
</evidence>